<gene>
    <name evidence="12" type="ORF">JMJ54_16735</name>
</gene>
<dbReference type="Pfam" id="PF00563">
    <property type="entry name" value="EAL"/>
    <property type="match status" value="1"/>
</dbReference>
<sequence length="535" mass="59319">MPFRLAKLLRRPDAADLPLATLQPKHPGKRLLVSLLVAMALPAIGVAVASLQARWQLQQRADKVVAQSIGLLDQMLGNADTSNNAVMQLAGGPCNDDTRQLLQRQVATVPFVRSVNLVEHDRLYCTSLLGSTDQAIGLEAYVDGRLRLRPGNATTPEVPILVVRQARDQRGALSVIDGRYLHRALQFASDYSELYLVVGPLYMDKFGQVHKAPVPPLPQARSSIASAHFPYTVVAGSPEGSIVRYLMDYDLALLVLIGSLGLLSGVICYRLLGRPASPRTQLQGALNAKQFEPFVQPIVNATDGRWSGVEVLMRWRLPGEGLIRPDLFIPMAEQTGLILPMTRDLMRQVAEALVPHATELPPHFHVGFNISAAHCNDPRLLDDCRDFLARFPPGSIELWLELTERQLIEPTEQTDLLFMQLDSIGVKVAIDDFGIGHASLNYLQRFKVDALKIDQSFIKRIGADTLSAHLLDTLVELATKLEIDLIAEGVETAAQRDYLRALHVRYLQGYFFGRPMPIGEFIHAHRHKRDTADHP</sequence>
<keyword evidence="7 10" id="KW-1133">Transmembrane helix</keyword>
<keyword evidence="6" id="KW-0378">Hydrolase</keyword>
<feature type="transmembrane region" description="Helical" evidence="10">
    <location>
        <begin position="251"/>
        <end position="272"/>
    </location>
</feature>
<dbReference type="CDD" id="cd01948">
    <property type="entry name" value="EAL"/>
    <property type="match status" value="1"/>
</dbReference>
<evidence type="ECO:0000256" key="10">
    <source>
        <dbReference type="SAM" id="Phobius"/>
    </source>
</evidence>
<comment type="caution">
    <text evidence="12">The sequence shown here is derived from an EMBL/GenBank/DDBJ whole genome shotgun (WGS) entry which is preliminary data.</text>
</comment>
<keyword evidence="8 10" id="KW-0472">Membrane</keyword>
<dbReference type="PROSITE" id="PS50883">
    <property type="entry name" value="EAL"/>
    <property type="match status" value="1"/>
</dbReference>
<evidence type="ECO:0000256" key="7">
    <source>
        <dbReference type="ARBA" id="ARBA00022989"/>
    </source>
</evidence>
<dbReference type="EMBL" id="JAESND010000010">
    <property type="protein sequence ID" value="MBM3117484.1"/>
    <property type="molecule type" value="Genomic_DNA"/>
</dbReference>
<dbReference type="EC" id="3.1.4.52" evidence="2"/>
<keyword evidence="4" id="KW-0973">c-di-GMP</keyword>
<evidence type="ECO:0000256" key="1">
    <source>
        <dbReference type="ARBA" id="ARBA00004651"/>
    </source>
</evidence>
<dbReference type="Pfam" id="PF12792">
    <property type="entry name" value="CSS-motif"/>
    <property type="match status" value="1"/>
</dbReference>
<evidence type="ECO:0000256" key="6">
    <source>
        <dbReference type="ARBA" id="ARBA00022801"/>
    </source>
</evidence>
<dbReference type="InterPro" id="IPR035919">
    <property type="entry name" value="EAL_sf"/>
</dbReference>
<comment type="catalytic activity">
    <reaction evidence="9">
        <text>3',3'-c-di-GMP + H2O = 5'-phosphoguanylyl(3'-&gt;5')guanosine + H(+)</text>
        <dbReference type="Rhea" id="RHEA:24902"/>
        <dbReference type="ChEBI" id="CHEBI:15377"/>
        <dbReference type="ChEBI" id="CHEBI:15378"/>
        <dbReference type="ChEBI" id="CHEBI:58754"/>
        <dbReference type="ChEBI" id="CHEBI:58805"/>
        <dbReference type="EC" id="3.1.4.52"/>
    </reaction>
</comment>
<evidence type="ECO:0000256" key="5">
    <source>
        <dbReference type="ARBA" id="ARBA00022692"/>
    </source>
</evidence>
<evidence type="ECO:0000256" key="4">
    <source>
        <dbReference type="ARBA" id="ARBA00022636"/>
    </source>
</evidence>
<dbReference type="Proteomes" id="UP000809431">
    <property type="component" value="Unassembled WGS sequence"/>
</dbReference>
<evidence type="ECO:0000256" key="3">
    <source>
        <dbReference type="ARBA" id="ARBA00022475"/>
    </source>
</evidence>
<dbReference type="SUPFAM" id="SSF141868">
    <property type="entry name" value="EAL domain-like"/>
    <property type="match status" value="1"/>
</dbReference>
<evidence type="ECO:0000313" key="13">
    <source>
        <dbReference type="Proteomes" id="UP000809431"/>
    </source>
</evidence>
<dbReference type="InterPro" id="IPR001633">
    <property type="entry name" value="EAL_dom"/>
</dbReference>
<dbReference type="Gene3D" id="3.20.20.450">
    <property type="entry name" value="EAL domain"/>
    <property type="match status" value="1"/>
</dbReference>
<dbReference type="InterPro" id="IPR050706">
    <property type="entry name" value="Cyclic-di-GMP_PDE-like"/>
</dbReference>
<protein>
    <recommendedName>
        <fullName evidence="2">cyclic-guanylate-specific phosphodiesterase</fullName>
        <ecNumber evidence="2">3.1.4.52</ecNumber>
    </recommendedName>
</protein>
<proteinExistence type="predicted"/>
<dbReference type="PANTHER" id="PTHR33121:SF80">
    <property type="entry name" value="CYCLIC DI-GMP PHOSPHODIESTERASE PDEL"/>
    <property type="match status" value="1"/>
</dbReference>
<evidence type="ECO:0000256" key="9">
    <source>
        <dbReference type="ARBA" id="ARBA00034290"/>
    </source>
</evidence>
<organism evidence="12 13">
    <name type="scientific">Jeongeupia naejangsanensis</name>
    <dbReference type="NCBI Taxonomy" id="613195"/>
    <lineage>
        <taxon>Bacteria</taxon>
        <taxon>Pseudomonadati</taxon>
        <taxon>Pseudomonadota</taxon>
        <taxon>Betaproteobacteria</taxon>
        <taxon>Neisseriales</taxon>
        <taxon>Chitinibacteraceae</taxon>
        <taxon>Jeongeupia</taxon>
    </lineage>
</organism>
<feature type="domain" description="EAL" evidence="11">
    <location>
        <begin position="275"/>
        <end position="529"/>
    </location>
</feature>
<feature type="transmembrane region" description="Helical" evidence="10">
    <location>
        <begin position="31"/>
        <end position="51"/>
    </location>
</feature>
<evidence type="ECO:0000313" key="12">
    <source>
        <dbReference type="EMBL" id="MBM3117484.1"/>
    </source>
</evidence>
<dbReference type="InterPro" id="IPR024744">
    <property type="entry name" value="CSS-motif_dom"/>
</dbReference>
<evidence type="ECO:0000256" key="8">
    <source>
        <dbReference type="ARBA" id="ARBA00023136"/>
    </source>
</evidence>
<evidence type="ECO:0000256" key="2">
    <source>
        <dbReference type="ARBA" id="ARBA00012282"/>
    </source>
</evidence>
<dbReference type="RefSeq" id="WP_203539700.1">
    <property type="nucleotide sequence ID" value="NZ_JAESND010000010.1"/>
</dbReference>
<reference evidence="12 13" key="1">
    <citation type="submission" date="2021-01" db="EMBL/GenBank/DDBJ databases">
        <title>Draft Genome Sequence and Polyhydroxyalkanoate Biosynthetic Potential of Jeongeupia naejangsanensis Type Strain DSM 24253.</title>
        <authorList>
            <person name="Turrini P."/>
            <person name="Artuso I."/>
            <person name="Lugli G.A."/>
            <person name="Frangipani E."/>
            <person name="Ventura M."/>
            <person name="Visca P."/>
        </authorList>
    </citation>
    <scope>NUCLEOTIDE SEQUENCE [LARGE SCALE GENOMIC DNA]</scope>
    <source>
        <strain evidence="12 13">DSM 24253</strain>
    </source>
</reference>
<keyword evidence="5 10" id="KW-0812">Transmembrane</keyword>
<accession>A0ABS2BRQ2</accession>
<keyword evidence="13" id="KW-1185">Reference proteome</keyword>
<dbReference type="SMART" id="SM00052">
    <property type="entry name" value="EAL"/>
    <property type="match status" value="1"/>
</dbReference>
<name>A0ABS2BRQ2_9NEIS</name>
<keyword evidence="3" id="KW-1003">Cell membrane</keyword>
<evidence type="ECO:0000259" key="11">
    <source>
        <dbReference type="PROSITE" id="PS50883"/>
    </source>
</evidence>
<comment type="subcellular location">
    <subcellularLocation>
        <location evidence="1">Cell membrane</location>
        <topology evidence="1">Multi-pass membrane protein</topology>
    </subcellularLocation>
</comment>
<dbReference type="PANTHER" id="PTHR33121">
    <property type="entry name" value="CYCLIC DI-GMP PHOSPHODIESTERASE PDEF"/>
    <property type="match status" value="1"/>
</dbReference>